<dbReference type="SUPFAM" id="SSF56935">
    <property type="entry name" value="Porins"/>
    <property type="match status" value="1"/>
</dbReference>
<evidence type="ECO:0000256" key="2">
    <source>
        <dbReference type="ARBA" id="ARBA00022452"/>
    </source>
</evidence>
<name>A0ABV7FTV1_9ALTE</name>
<keyword evidence="12" id="KW-1185">Reference proteome</keyword>
<dbReference type="Gene3D" id="3.10.20.310">
    <property type="entry name" value="membrane protein fhac"/>
    <property type="match status" value="5"/>
</dbReference>
<dbReference type="Pfam" id="PF01103">
    <property type="entry name" value="Omp85"/>
    <property type="match status" value="1"/>
</dbReference>
<dbReference type="NCBIfam" id="TIGR03303">
    <property type="entry name" value="OM_YaeT"/>
    <property type="match status" value="1"/>
</dbReference>
<dbReference type="PIRSF" id="PIRSF006076">
    <property type="entry name" value="OM_assembly_OMP85"/>
    <property type="match status" value="1"/>
</dbReference>
<comment type="similarity">
    <text evidence="8">Belongs to the BamA family.</text>
</comment>
<accession>A0ABV7FTV1</accession>
<dbReference type="PANTHER" id="PTHR12815">
    <property type="entry name" value="SORTING AND ASSEMBLY MACHINERY SAMM50 PROTEIN FAMILY MEMBER"/>
    <property type="match status" value="1"/>
</dbReference>
<comment type="function">
    <text evidence="8">Part of the outer membrane protein assembly complex, which is involved in assembly and insertion of beta-barrel proteins into the outer membrane.</text>
</comment>
<reference evidence="12" key="1">
    <citation type="journal article" date="2019" name="Int. J. Syst. Evol. Microbiol.">
        <title>The Global Catalogue of Microorganisms (GCM) 10K type strain sequencing project: providing services to taxonomists for standard genome sequencing and annotation.</title>
        <authorList>
            <consortium name="The Broad Institute Genomics Platform"/>
            <consortium name="The Broad Institute Genome Sequencing Center for Infectious Disease"/>
            <person name="Wu L."/>
            <person name="Ma J."/>
        </authorList>
    </citation>
    <scope>NUCLEOTIDE SEQUENCE [LARGE SCALE GENOMIC DNA]</scope>
    <source>
        <strain evidence="12">KCTC 52473</strain>
    </source>
</reference>
<keyword evidence="7 8" id="KW-0998">Cell outer membrane</keyword>
<feature type="domain" description="POTRA" evidence="10">
    <location>
        <begin position="349"/>
        <end position="423"/>
    </location>
</feature>
<comment type="subunit">
    <text evidence="8">Part of the Bam complex.</text>
</comment>
<dbReference type="RefSeq" id="WP_376920033.1">
    <property type="nucleotide sequence ID" value="NZ_JBHRSW010000015.1"/>
</dbReference>
<proteinExistence type="inferred from homology"/>
<evidence type="ECO:0000256" key="5">
    <source>
        <dbReference type="ARBA" id="ARBA00022737"/>
    </source>
</evidence>
<organism evidence="11 12">
    <name type="scientific">Agaribacter flavus</name>
    <dbReference type="NCBI Taxonomy" id="1902781"/>
    <lineage>
        <taxon>Bacteria</taxon>
        <taxon>Pseudomonadati</taxon>
        <taxon>Pseudomonadota</taxon>
        <taxon>Gammaproteobacteria</taxon>
        <taxon>Alteromonadales</taxon>
        <taxon>Alteromonadaceae</taxon>
        <taxon>Agaribacter</taxon>
    </lineage>
</organism>
<keyword evidence="2 8" id="KW-1134">Transmembrane beta strand</keyword>
<keyword evidence="4 8" id="KW-0732">Signal</keyword>
<feature type="signal peptide" evidence="8">
    <location>
        <begin position="1"/>
        <end position="20"/>
    </location>
</feature>
<dbReference type="EMBL" id="JBHRSW010000015">
    <property type="protein sequence ID" value="MFC3121901.1"/>
    <property type="molecule type" value="Genomic_DNA"/>
</dbReference>
<evidence type="ECO:0000256" key="4">
    <source>
        <dbReference type="ARBA" id="ARBA00022729"/>
    </source>
</evidence>
<evidence type="ECO:0000256" key="9">
    <source>
        <dbReference type="NCBIfam" id="TIGR03303"/>
    </source>
</evidence>
<dbReference type="PANTHER" id="PTHR12815:SF23">
    <property type="entry name" value="OUTER MEMBRANE PROTEIN ASSEMBLY FACTOR BAMA"/>
    <property type="match status" value="1"/>
</dbReference>
<evidence type="ECO:0000256" key="8">
    <source>
        <dbReference type="HAMAP-Rule" id="MF_01430"/>
    </source>
</evidence>
<evidence type="ECO:0000256" key="7">
    <source>
        <dbReference type="ARBA" id="ARBA00023237"/>
    </source>
</evidence>
<dbReference type="Proteomes" id="UP001595478">
    <property type="component" value="Unassembled WGS sequence"/>
</dbReference>
<evidence type="ECO:0000256" key="1">
    <source>
        <dbReference type="ARBA" id="ARBA00004370"/>
    </source>
</evidence>
<dbReference type="PROSITE" id="PS51779">
    <property type="entry name" value="POTRA"/>
    <property type="match status" value="5"/>
</dbReference>
<feature type="chain" id="PRO_5044944141" description="Outer membrane protein assembly factor BamA" evidence="8">
    <location>
        <begin position="21"/>
        <end position="823"/>
    </location>
</feature>
<dbReference type="HAMAP" id="MF_01430">
    <property type="entry name" value="OM_assembly_BamA"/>
    <property type="match status" value="1"/>
</dbReference>
<evidence type="ECO:0000259" key="10">
    <source>
        <dbReference type="PROSITE" id="PS51779"/>
    </source>
</evidence>
<keyword evidence="5 8" id="KW-0677">Repeat</keyword>
<keyword evidence="6 8" id="KW-0472">Membrane</keyword>
<dbReference type="InterPro" id="IPR039910">
    <property type="entry name" value="D15-like"/>
</dbReference>
<gene>
    <name evidence="8 11" type="primary">bamA</name>
    <name evidence="11" type="ORF">ACFOHL_09740</name>
</gene>
<sequence length="823" mass="92188" precursor="true">MKFNKFILATLLAASSSAFAQSNYDFVVEDIRVEGLQRVALGAALTYLPVQRGDTMNKFRVTQLIRSLYSSTHFESVKIYRDGAVLVVEVEERPTISSIIFDGNDDIKDEQLQESLDNSNIRVGEPLDRTVITSIENGLKDFFHSIGKYNATVSAIVTPLPRNRVDLKLRFEEGDAAKIKQINIVGNEVFDDKELFSQMELQFDTPWWDFTSETRYQQQTLSGDMETITSYYKDRGYLQFGITSTQVSMSPEKDGIYITLNLSEGETYTVSDIELVGDLLGFENFIRQLLPIQTGRLYSQAQVTYAEEFVSKYLGRYGYAYPTVTTIPEINEDDKTVKLTLSVDPGKRIYVRRVNIEGNETTADDVLRQNVVQLEGTWLSENLLETSKAQLSRLTYMEEVEYETIRLPGEEDKVDIEFKVKEQASGQFNAGIGYGDATKLSLQAGIQQDNFLGTGKRIGANISTVSYQSTAQLTYLDPYFTIDGISLGGSLSYSEFDGGDFGTVQFNTKRWSLGGTIGYPINEVNRISFGLTYSDVELTSDNTQFEQTRQFYRQFEDPNDPEAPIDYASLLGSVTWSRNTLNRGLFPSSGSSQRASLSITTPNSDVNYFKFISDNKWYFPLSRNQRWTVLARMRLGYGNGYGDVDGIEQILPFTENFTAGGADTLRGFENNTVGPRGLRRISSTALTTPNGVPVLNDPSLDTATLSSRSLGGNAMAIGGVELIVPTPFVEAEFDNSVRTSLFYDIGNVWDTEFDYEAVKDLNIVQNGDALADYSDWKYYRSSAGLSIQWISPMGPMVFSFSKAIKERDGDDAKFFTFNIGSTF</sequence>
<feature type="domain" description="POTRA" evidence="10">
    <location>
        <begin position="26"/>
        <end position="93"/>
    </location>
</feature>
<protein>
    <recommendedName>
        <fullName evidence="8 9">Outer membrane protein assembly factor BamA</fullName>
    </recommendedName>
</protein>
<dbReference type="Pfam" id="PF07244">
    <property type="entry name" value="POTRA"/>
    <property type="match status" value="4"/>
</dbReference>
<evidence type="ECO:0000313" key="12">
    <source>
        <dbReference type="Proteomes" id="UP001595478"/>
    </source>
</evidence>
<dbReference type="InterPro" id="IPR023707">
    <property type="entry name" value="OM_assembly_BamA"/>
</dbReference>
<feature type="domain" description="POTRA" evidence="10">
    <location>
        <begin position="268"/>
        <end position="346"/>
    </location>
</feature>
<comment type="caution">
    <text evidence="11">The sequence shown here is derived from an EMBL/GenBank/DDBJ whole genome shotgun (WGS) entry which is preliminary data.</text>
</comment>
<dbReference type="Gene3D" id="2.40.160.50">
    <property type="entry name" value="membrane protein fhac: a member of the omp85/tpsb transporter family"/>
    <property type="match status" value="1"/>
</dbReference>
<evidence type="ECO:0000256" key="3">
    <source>
        <dbReference type="ARBA" id="ARBA00022692"/>
    </source>
</evidence>
<dbReference type="InterPro" id="IPR034746">
    <property type="entry name" value="POTRA"/>
</dbReference>
<dbReference type="InterPro" id="IPR000184">
    <property type="entry name" value="Bac_surfAg_D15"/>
</dbReference>
<feature type="domain" description="POTRA" evidence="10">
    <location>
        <begin position="177"/>
        <end position="265"/>
    </location>
</feature>
<dbReference type="InterPro" id="IPR010827">
    <property type="entry name" value="BamA/TamA_POTRA"/>
</dbReference>
<feature type="domain" description="POTRA" evidence="10">
    <location>
        <begin position="94"/>
        <end position="174"/>
    </location>
</feature>
<evidence type="ECO:0000256" key="6">
    <source>
        <dbReference type="ARBA" id="ARBA00023136"/>
    </source>
</evidence>
<evidence type="ECO:0000313" key="11">
    <source>
        <dbReference type="EMBL" id="MFC3121901.1"/>
    </source>
</evidence>
<keyword evidence="3 8" id="KW-0812">Transmembrane</keyword>
<comment type="subcellular location">
    <subcellularLocation>
        <location evidence="8">Cell outer membrane</location>
    </subcellularLocation>
    <subcellularLocation>
        <location evidence="1">Membrane</location>
    </subcellularLocation>
</comment>